<sequence length="846" mass="93130">MDFPLDLSSRIEHRIDHELFYDDSDQLSLPGMSPHASMTQSISETTGLPSPSDATERTTRPAPPAAPRPPEMSEALNAQLLDTSASVSLPLPAANTSDLASSVSGTPELSTDKSEDGQFLTQGASDAGTFVSRASLDTELDHSSVSITESPSTSRARSSSPVAAHTKSLPPPDSLASATANDRSARLPTSPPRRSPPSSRMPATTPLHPPAPGRMSFAAAPVRAPSSSMSDSRRSKSSERIDTPSLDLSGVSTQADNNHGPTMPPSSLNASRASMKEAEISTNPLLAPPESDASASGTHAHVDPHRLVLYQHKVNVRLTQENEMLKAQCEALMQVIERHNMPLDDRDASSSAASRGLEKSAEIQALQSRIVSLETLVSEQRAQLEQTPEASTTEPIEPSVLSRTTDTLQTQHEQLLSRVKKAVARGDEATLAGLVEPLRAALNQAHGVINSMRDLATNHPVSPPSRCRESVSSERSWRHSTPSHGQAIDALRQSVASLSMDGGSRIATDMEALQQTVRTLTAELHSARTQLDTALSKTTDANASKLRIEARLAATAEELAQARSHLADRSAQLHGLREQRGDTTATRAELQRLERELVHAREQVTAAEAQHEQTQQQQVLLEEQLRLADERAHRALRDADAARRAQSECEAHIDEQLSQLASLRHVLADQETELGQLRGDKDHLWMERRQIMEQLGVFEQHLRDVRSETDQYGSDLRKLQQEKQAMLAEAAQWRERESQTGDRIREQVALALRDLAPRLRALEDEAFRSEEHRRALAFQKLYLARTLRHQEWLFERLRTELAALAPVLRPYGGGPEAPRRVRRWRVVLRAVQFAVRVQIVHPLYVK</sequence>
<name>A0A1M8A4G8_MALS4</name>
<feature type="compositionally biased region" description="Polar residues" evidence="2">
    <location>
        <begin position="36"/>
        <end position="53"/>
    </location>
</feature>
<feature type="coiled-coil region" evidence="1">
    <location>
        <begin position="702"/>
        <end position="736"/>
    </location>
</feature>
<dbReference type="Proteomes" id="UP000186303">
    <property type="component" value="Chromosome 2"/>
</dbReference>
<keyword evidence="4" id="KW-1185">Reference proteome</keyword>
<feature type="region of interest" description="Disordered" evidence="2">
    <location>
        <begin position="26"/>
        <end position="274"/>
    </location>
</feature>
<dbReference type="VEuPathDB" id="FungiDB:MSYG_1703"/>
<proteinExistence type="predicted"/>
<feature type="compositionally biased region" description="Low complexity" evidence="2">
    <location>
        <begin position="143"/>
        <end position="164"/>
    </location>
</feature>
<evidence type="ECO:0000256" key="2">
    <source>
        <dbReference type="SAM" id="MobiDB-lite"/>
    </source>
</evidence>
<feature type="compositionally biased region" description="Polar residues" evidence="2">
    <location>
        <begin position="250"/>
        <end position="272"/>
    </location>
</feature>
<feature type="coiled-coil region" evidence="1">
    <location>
        <begin position="576"/>
        <end position="673"/>
    </location>
</feature>
<feature type="compositionally biased region" description="Pro residues" evidence="2">
    <location>
        <begin position="61"/>
        <end position="70"/>
    </location>
</feature>
<evidence type="ECO:0000313" key="3">
    <source>
        <dbReference type="EMBL" id="SHO77362.1"/>
    </source>
</evidence>
<organism evidence="3 4">
    <name type="scientific">Malassezia sympodialis (strain ATCC 42132)</name>
    <name type="common">Atopic eczema-associated yeast</name>
    <dbReference type="NCBI Taxonomy" id="1230383"/>
    <lineage>
        <taxon>Eukaryota</taxon>
        <taxon>Fungi</taxon>
        <taxon>Dikarya</taxon>
        <taxon>Basidiomycota</taxon>
        <taxon>Ustilaginomycotina</taxon>
        <taxon>Malasseziomycetes</taxon>
        <taxon>Malasseziales</taxon>
        <taxon>Malasseziaceae</taxon>
        <taxon>Malassezia</taxon>
    </lineage>
</organism>
<protein>
    <recommendedName>
        <fullName evidence="5">Pericentrin/AKAP-450 centrosomal targeting domain-containing protein</fullName>
    </recommendedName>
</protein>
<feature type="region of interest" description="Disordered" evidence="2">
    <location>
        <begin position="382"/>
        <end position="407"/>
    </location>
</feature>
<evidence type="ECO:0000256" key="1">
    <source>
        <dbReference type="SAM" id="Coils"/>
    </source>
</evidence>
<dbReference type="OMA" id="RTECEAQ"/>
<keyword evidence="1" id="KW-0175">Coiled coil</keyword>
<feature type="compositionally biased region" description="Basic and acidic residues" evidence="2">
    <location>
        <begin position="231"/>
        <end position="242"/>
    </location>
</feature>
<accession>A0A1M8A4G8</accession>
<reference evidence="4" key="1">
    <citation type="journal article" date="2017" name="Nucleic Acids Res.">
        <title>Proteogenomics produces comprehensive and highly accurate protein-coding gene annotation in a complete genome assembly of Malassezia sympodialis.</title>
        <authorList>
            <person name="Zhu Y."/>
            <person name="Engstroem P.G."/>
            <person name="Tellgren-Roth C."/>
            <person name="Baudo C.D."/>
            <person name="Kennell J.C."/>
            <person name="Sun S."/>
            <person name="Billmyre R.B."/>
            <person name="Schroeder M.S."/>
            <person name="Andersson A."/>
            <person name="Holm T."/>
            <person name="Sigurgeirsson B."/>
            <person name="Wu G."/>
            <person name="Sankaranarayanan S.R."/>
            <person name="Siddharthan R."/>
            <person name="Sanyal K."/>
            <person name="Lundeberg J."/>
            <person name="Nystedt B."/>
            <person name="Boekhout T."/>
            <person name="Dawson T.L. Jr."/>
            <person name="Heitman J."/>
            <person name="Scheynius A."/>
            <person name="Lehtioe J."/>
        </authorList>
    </citation>
    <scope>NUCLEOTIDE SEQUENCE [LARGE SCALE GENOMIC DNA]</scope>
    <source>
        <strain evidence="4">ATCC 42132</strain>
    </source>
</reference>
<feature type="compositionally biased region" description="Low complexity" evidence="2">
    <location>
        <begin position="196"/>
        <end position="206"/>
    </location>
</feature>
<evidence type="ECO:0008006" key="5">
    <source>
        <dbReference type="Google" id="ProtNLM"/>
    </source>
</evidence>
<gene>
    <name evidence="3" type="ORF">MSYG_1703</name>
</gene>
<dbReference type="OrthoDB" id="3359976at2759"/>
<dbReference type="AlphaFoldDB" id="A0A1M8A4G8"/>
<dbReference type="EMBL" id="LT671822">
    <property type="protein sequence ID" value="SHO77362.1"/>
    <property type="molecule type" value="Genomic_DNA"/>
</dbReference>
<feature type="compositionally biased region" description="Polar residues" evidence="2">
    <location>
        <begin position="382"/>
        <end position="394"/>
    </location>
</feature>
<evidence type="ECO:0000313" key="4">
    <source>
        <dbReference type="Proteomes" id="UP000186303"/>
    </source>
</evidence>
<feature type="compositionally biased region" description="Polar residues" evidence="2">
    <location>
        <begin position="94"/>
        <end position="109"/>
    </location>
</feature>